<dbReference type="SUPFAM" id="SSF54001">
    <property type="entry name" value="Cysteine proteinases"/>
    <property type="match status" value="1"/>
</dbReference>
<sequence length="745" mass="84469">MDSLAGERRPNKPPQENITSFWNRFISKSPSKAHTIFPPSLYSSLLPRPTSQASSSSVQNFGSSYEETASRVRNRVARIVRDCHRTNSKYTDPDFDLRGNSSDCLLGLTWDAPPARGNPRDVKDAIETLENNGLLIGDQPLTVHRHALKNVLGRRRLWEADAEGVPDYDPHPGATHRVDWIYEDPKFIVDGYDSSDILQGNHSMDCWWLSAVATICHRLELMERICVTGKDEEAAECGVYGFVFWRDGAWIGTVIDDQLLLKAPDFANVSGDIHDPSNSKAWKFRKDNQTGSKALFFAACRDENETWLPLLEKAYAKIHGDYNAIWGGWVGEGVEDLTGGVSTEFALEDVLSKGRLWKELINEGGKFVFGLDILGASEGKNGLANAHAYSLLEAREETDEDGKMIKLVKIRNPWGEKNLEGNGEWQGPWSDGSKEWTPYWLNKLNYRFENDGVFWMTYSDMLNTFTNLYRTRLFDDSWTVAQEWTSVNVAWLSGYLQRKFIIEVKTEGTVVIVLQQLDTRYFKGLEGQYTFLLHFILQKQGAKPGDYICRIVPKEENFLSAKRSISCEVDLEPGIYEVLPKITTDRNPEKLSVDVVVEEWAEKNPKKLRQVGLSYDLAHSKVFRPDPEPEVKSEEKKEESTQTEDNKVAKDEVENRITRDEEVEKKEEPKDENKNDVEKKEETAEEDKKDEQIGDEDDVHPFQWSAVAVIGLRVYLQNSDITLSVAGSKNAEEGASVAIAAKDSE</sequence>
<dbReference type="InterPro" id="IPR038765">
    <property type="entry name" value="Papain-like_cys_pep_sf"/>
</dbReference>
<dbReference type="Proteomes" id="UP001301958">
    <property type="component" value="Unassembled WGS sequence"/>
</dbReference>
<dbReference type="PANTHER" id="PTHR10183:SF425">
    <property type="entry name" value="CALPAIN-5"/>
    <property type="match status" value="1"/>
</dbReference>
<dbReference type="SMART" id="SM00230">
    <property type="entry name" value="CysPc"/>
    <property type="match status" value="1"/>
</dbReference>
<evidence type="ECO:0000256" key="3">
    <source>
        <dbReference type="SAM" id="MobiDB-lite"/>
    </source>
</evidence>
<protein>
    <submittedName>
        <fullName evidence="5">Calpain</fullName>
    </submittedName>
</protein>
<feature type="domain" description="Calpain catalytic" evidence="4">
    <location>
        <begin position="177"/>
        <end position="474"/>
    </location>
</feature>
<gene>
    <name evidence="5" type="ORF">QBC38DRAFT_375729</name>
</gene>
<evidence type="ECO:0000313" key="6">
    <source>
        <dbReference type="Proteomes" id="UP001301958"/>
    </source>
</evidence>
<feature type="active site" evidence="1 2">
    <location>
        <position position="412"/>
    </location>
</feature>
<dbReference type="GO" id="GO:0006508">
    <property type="term" value="P:proteolysis"/>
    <property type="evidence" value="ECO:0007669"/>
    <property type="project" value="UniProtKB-KW"/>
</dbReference>
<keyword evidence="2" id="KW-0788">Thiol protease</keyword>
<keyword evidence="6" id="KW-1185">Reference proteome</keyword>
<proteinExistence type="predicted"/>
<reference evidence="5" key="1">
    <citation type="journal article" date="2023" name="Mol. Phylogenet. Evol.">
        <title>Genome-scale phylogeny and comparative genomics of the fungal order Sordariales.</title>
        <authorList>
            <person name="Hensen N."/>
            <person name="Bonometti L."/>
            <person name="Westerberg I."/>
            <person name="Brannstrom I.O."/>
            <person name="Guillou S."/>
            <person name="Cros-Aarteil S."/>
            <person name="Calhoun S."/>
            <person name="Haridas S."/>
            <person name="Kuo A."/>
            <person name="Mondo S."/>
            <person name="Pangilinan J."/>
            <person name="Riley R."/>
            <person name="LaButti K."/>
            <person name="Andreopoulos B."/>
            <person name="Lipzen A."/>
            <person name="Chen C."/>
            <person name="Yan M."/>
            <person name="Daum C."/>
            <person name="Ng V."/>
            <person name="Clum A."/>
            <person name="Steindorff A."/>
            <person name="Ohm R.A."/>
            <person name="Martin F."/>
            <person name="Silar P."/>
            <person name="Natvig D.O."/>
            <person name="Lalanne C."/>
            <person name="Gautier V."/>
            <person name="Ament-Velasquez S.L."/>
            <person name="Kruys A."/>
            <person name="Hutchinson M.I."/>
            <person name="Powell A.J."/>
            <person name="Barry K."/>
            <person name="Miller A.N."/>
            <person name="Grigoriev I.V."/>
            <person name="Debuchy R."/>
            <person name="Gladieux P."/>
            <person name="Hiltunen Thoren M."/>
            <person name="Johannesson H."/>
        </authorList>
    </citation>
    <scope>NUCLEOTIDE SEQUENCE</scope>
    <source>
        <strain evidence="5">CBS 990.96</strain>
    </source>
</reference>
<dbReference type="InterPro" id="IPR022684">
    <property type="entry name" value="Calpain_cysteine_protease"/>
</dbReference>
<dbReference type="InterPro" id="IPR001300">
    <property type="entry name" value="Peptidase_C2_calpain_cat"/>
</dbReference>
<dbReference type="AlphaFoldDB" id="A0AAN7BDW4"/>
<evidence type="ECO:0000313" key="5">
    <source>
        <dbReference type="EMBL" id="KAK4222126.1"/>
    </source>
</evidence>
<dbReference type="GO" id="GO:0004198">
    <property type="term" value="F:calcium-dependent cysteine-type endopeptidase activity"/>
    <property type="evidence" value="ECO:0007669"/>
    <property type="project" value="InterPro"/>
</dbReference>
<feature type="compositionally biased region" description="Basic and acidic residues" evidence="3">
    <location>
        <begin position="623"/>
        <end position="692"/>
    </location>
</feature>
<organism evidence="5 6">
    <name type="scientific">Podospora fimiseda</name>
    <dbReference type="NCBI Taxonomy" id="252190"/>
    <lineage>
        <taxon>Eukaryota</taxon>
        <taxon>Fungi</taxon>
        <taxon>Dikarya</taxon>
        <taxon>Ascomycota</taxon>
        <taxon>Pezizomycotina</taxon>
        <taxon>Sordariomycetes</taxon>
        <taxon>Sordariomycetidae</taxon>
        <taxon>Sordariales</taxon>
        <taxon>Podosporaceae</taxon>
        <taxon>Podospora</taxon>
    </lineage>
</organism>
<feature type="active site" evidence="1 2">
    <location>
        <position position="206"/>
    </location>
</feature>
<keyword evidence="2" id="KW-0645">Protease</keyword>
<dbReference type="PROSITE" id="PS50203">
    <property type="entry name" value="CALPAIN_CAT"/>
    <property type="match status" value="1"/>
</dbReference>
<dbReference type="Pfam" id="PF00648">
    <property type="entry name" value="Peptidase_C2"/>
    <property type="match status" value="1"/>
</dbReference>
<dbReference type="PANTHER" id="PTHR10183">
    <property type="entry name" value="CALPAIN"/>
    <property type="match status" value="1"/>
</dbReference>
<comment type="caution">
    <text evidence="5">The sequence shown here is derived from an EMBL/GenBank/DDBJ whole genome shotgun (WGS) entry which is preliminary data.</text>
</comment>
<dbReference type="EMBL" id="MU865489">
    <property type="protein sequence ID" value="KAK4222126.1"/>
    <property type="molecule type" value="Genomic_DNA"/>
</dbReference>
<keyword evidence="2" id="KW-0378">Hydrolase</keyword>
<evidence type="ECO:0000259" key="4">
    <source>
        <dbReference type="PROSITE" id="PS50203"/>
    </source>
</evidence>
<feature type="region of interest" description="Disordered" evidence="3">
    <location>
        <begin position="622"/>
        <end position="700"/>
    </location>
</feature>
<evidence type="ECO:0000256" key="2">
    <source>
        <dbReference type="PROSITE-ProRule" id="PRU00239"/>
    </source>
</evidence>
<evidence type="ECO:0000256" key="1">
    <source>
        <dbReference type="PIRSR" id="PIRSR622684-1"/>
    </source>
</evidence>
<name>A0AAN7BDW4_9PEZI</name>
<dbReference type="Gene3D" id="3.90.70.10">
    <property type="entry name" value="Cysteine proteinases"/>
    <property type="match status" value="1"/>
</dbReference>
<feature type="active site" evidence="1 2">
    <location>
        <position position="387"/>
    </location>
</feature>
<feature type="compositionally biased region" description="Polar residues" evidence="3">
    <location>
        <begin position="49"/>
        <end position="67"/>
    </location>
</feature>
<accession>A0AAN7BDW4</accession>
<feature type="region of interest" description="Disordered" evidence="3">
    <location>
        <begin position="47"/>
        <end position="67"/>
    </location>
</feature>
<reference evidence="5" key="2">
    <citation type="submission" date="2023-05" db="EMBL/GenBank/DDBJ databases">
        <authorList>
            <consortium name="Lawrence Berkeley National Laboratory"/>
            <person name="Steindorff A."/>
            <person name="Hensen N."/>
            <person name="Bonometti L."/>
            <person name="Westerberg I."/>
            <person name="Brannstrom I.O."/>
            <person name="Guillou S."/>
            <person name="Cros-Aarteil S."/>
            <person name="Calhoun S."/>
            <person name="Haridas S."/>
            <person name="Kuo A."/>
            <person name="Mondo S."/>
            <person name="Pangilinan J."/>
            <person name="Riley R."/>
            <person name="Labutti K."/>
            <person name="Andreopoulos B."/>
            <person name="Lipzen A."/>
            <person name="Chen C."/>
            <person name="Yanf M."/>
            <person name="Daum C."/>
            <person name="Ng V."/>
            <person name="Clum A."/>
            <person name="Ohm R."/>
            <person name="Martin F."/>
            <person name="Silar P."/>
            <person name="Natvig D."/>
            <person name="Lalanne C."/>
            <person name="Gautier V."/>
            <person name="Ament-Velasquez S.L."/>
            <person name="Kruys A."/>
            <person name="Hutchinson M.I."/>
            <person name="Powell A.J."/>
            <person name="Barry K."/>
            <person name="Miller A.N."/>
            <person name="Grigoriev I.V."/>
            <person name="Debuchy R."/>
            <person name="Gladieux P."/>
            <person name="Thoren M.H."/>
            <person name="Johannesson H."/>
        </authorList>
    </citation>
    <scope>NUCLEOTIDE SEQUENCE</scope>
    <source>
        <strain evidence="5">CBS 990.96</strain>
    </source>
</reference>